<dbReference type="AlphaFoldDB" id="A0A9W5R0E7"/>
<gene>
    <name evidence="2" type="ORF">IKC_06176</name>
</gene>
<evidence type="ECO:0000313" key="2">
    <source>
        <dbReference type="EMBL" id="EOQ00978.1"/>
    </source>
</evidence>
<name>A0A9W5R0E7_BACCE</name>
<keyword evidence="1" id="KW-1133">Transmembrane helix</keyword>
<accession>A0A9W5R0E7</accession>
<dbReference type="RefSeq" id="WP_016124102.1">
    <property type="nucleotide sequence ID" value="NZ_KB976852.1"/>
</dbReference>
<sequence length="49" mass="5605">MKLTIAVLGFLLLITYQVILGYDFNWYSYALGVYVILASSWVIAKEESK</sequence>
<organism evidence="2 3">
    <name type="scientific">Bacillus cereus VD184</name>
    <dbReference type="NCBI Taxonomy" id="1053242"/>
    <lineage>
        <taxon>Bacteria</taxon>
        <taxon>Bacillati</taxon>
        <taxon>Bacillota</taxon>
        <taxon>Bacilli</taxon>
        <taxon>Bacillales</taxon>
        <taxon>Bacillaceae</taxon>
        <taxon>Bacillus</taxon>
        <taxon>Bacillus cereus group</taxon>
    </lineage>
</organism>
<comment type="caution">
    <text evidence="2">The sequence shown here is derived from an EMBL/GenBank/DDBJ whole genome shotgun (WGS) entry which is preliminary data.</text>
</comment>
<proteinExistence type="predicted"/>
<keyword evidence="1" id="KW-0812">Transmembrane</keyword>
<keyword evidence="1" id="KW-0472">Membrane</keyword>
<evidence type="ECO:0000313" key="3">
    <source>
        <dbReference type="Proteomes" id="UP000014028"/>
    </source>
</evidence>
<feature type="transmembrane region" description="Helical" evidence="1">
    <location>
        <begin position="27"/>
        <end position="44"/>
    </location>
</feature>
<dbReference type="Proteomes" id="UP000014028">
    <property type="component" value="Unassembled WGS sequence"/>
</dbReference>
<protein>
    <submittedName>
        <fullName evidence="2">Uncharacterized protein</fullName>
    </submittedName>
</protein>
<reference evidence="2 3" key="1">
    <citation type="submission" date="2012-12" db="EMBL/GenBank/DDBJ databases">
        <title>The Genome Sequence of Bacillus cereus VD184.</title>
        <authorList>
            <consortium name="The Broad Institute Genome Sequencing Platform"/>
            <consortium name="The Broad Institute Genome Sequencing Center for Infectious Disease"/>
            <person name="Feldgarden M."/>
            <person name="Van der Auwera G.A."/>
            <person name="Mahillon J."/>
            <person name="Duprez V."/>
            <person name="Timmery S."/>
            <person name="Mattelet C."/>
            <person name="Dierick K."/>
            <person name="Sun M."/>
            <person name="Yu Z."/>
            <person name="Zhu L."/>
            <person name="Hu X."/>
            <person name="Shank E.B."/>
            <person name="Swiecicka I."/>
            <person name="Hansen B.M."/>
            <person name="Andrup L."/>
            <person name="Walker B."/>
            <person name="Young S.K."/>
            <person name="Zeng Q."/>
            <person name="Gargeya S."/>
            <person name="Fitzgerald M."/>
            <person name="Haas B."/>
            <person name="Abouelleil A."/>
            <person name="Alvarado L."/>
            <person name="Arachchi H.M."/>
            <person name="Berlin A.M."/>
            <person name="Chapman S.B."/>
            <person name="Dewar J."/>
            <person name="Goldberg J."/>
            <person name="Griggs A."/>
            <person name="Gujja S."/>
            <person name="Hansen M."/>
            <person name="Howarth C."/>
            <person name="Imamovic A."/>
            <person name="Larimer J."/>
            <person name="McCowan C."/>
            <person name="Murphy C."/>
            <person name="Neiman D."/>
            <person name="Pearson M."/>
            <person name="Priest M."/>
            <person name="Roberts A."/>
            <person name="Saif S."/>
            <person name="Shea T."/>
            <person name="Sisk P."/>
            <person name="Sykes S."/>
            <person name="Wortman J."/>
            <person name="Nusbaum C."/>
            <person name="Birren B."/>
        </authorList>
    </citation>
    <scope>NUCLEOTIDE SEQUENCE [LARGE SCALE GENOMIC DNA]</scope>
    <source>
        <strain evidence="2 3">VD184</strain>
    </source>
</reference>
<dbReference type="EMBL" id="AHFK01000113">
    <property type="protein sequence ID" value="EOQ00978.1"/>
    <property type="molecule type" value="Genomic_DNA"/>
</dbReference>
<evidence type="ECO:0000256" key="1">
    <source>
        <dbReference type="SAM" id="Phobius"/>
    </source>
</evidence>